<proteinExistence type="predicted"/>
<keyword evidence="1" id="KW-0808">Transferase</keyword>
<dbReference type="GeneID" id="95426638"/>
<dbReference type="EMBL" id="ADGI01000062">
    <property type="protein sequence ID" value="EGV29328.1"/>
    <property type="molecule type" value="Genomic_DNA"/>
</dbReference>
<organism evidence="5 6">
    <name type="scientific">Segatella oulorum F0390</name>
    <dbReference type="NCBI Taxonomy" id="702438"/>
    <lineage>
        <taxon>Bacteria</taxon>
        <taxon>Pseudomonadati</taxon>
        <taxon>Bacteroidota</taxon>
        <taxon>Bacteroidia</taxon>
        <taxon>Bacteroidales</taxon>
        <taxon>Prevotellaceae</taxon>
        <taxon>Segatella</taxon>
    </lineage>
</organism>
<feature type="transmembrane region" description="Helical" evidence="3">
    <location>
        <begin position="7"/>
        <end position="24"/>
    </location>
</feature>
<sequence length="343" mass="38036">MKKTMKIAMGVMVAAVVLGGLRWYKTHQTASADVEETAEVEKFSPVGPTFNADSAYAFTAAQCAFGPRDMNSNGHDRCEKWIVAQFERYGCTVETQKAVLKGYDGTPLRSTNIIAHIHPKAKTRLLFCAHWDSRPWADNDPDSTQWRKPILAANDAASGVAVMLELARTIQQDGKLNTNVGIDFVCFDAEDWGTPQWSSQPDNESTWALGAQYWASHYDAAVKPRFGVLLDMVGGMGAQFYRELKSLEYAPDVVKKVWRAARQVGFGSFFLKQDGGGIIDDHVPVNELAGIPTIDIIPFYPDCRQSSFGPTWHTMADNMANIDKQTLRAVGQTMVQVIYSEQP</sequence>
<keyword evidence="3" id="KW-1133">Transmembrane helix</keyword>
<keyword evidence="2" id="KW-0012">Acyltransferase</keyword>
<accession>G1WEA8</accession>
<keyword evidence="3" id="KW-0472">Membrane</keyword>
<dbReference type="PANTHER" id="PTHR12283:SF6">
    <property type="entry name" value="GLUTAMINYL-PEPTIDE CYCLOTRANSFERASE-RELATED"/>
    <property type="match status" value="1"/>
</dbReference>
<dbReference type="PATRIC" id="fig|702438.4.peg.2167"/>
<dbReference type="InterPro" id="IPR007484">
    <property type="entry name" value="Peptidase_M28"/>
</dbReference>
<dbReference type="RefSeq" id="WP_004381156.1">
    <property type="nucleotide sequence ID" value="NZ_JH114217.1"/>
</dbReference>
<dbReference type="AlphaFoldDB" id="G1WEA8"/>
<dbReference type="Pfam" id="PF04389">
    <property type="entry name" value="Peptidase_M28"/>
    <property type="match status" value="1"/>
</dbReference>
<keyword evidence="6" id="KW-1185">Reference proteome</keyword>
<dbReference type="Proteomes" id="UP000005141">
    <property type="component" value="Unassembled WGS sequence"/>
</dbReference>
<feature type="domain" description="Peptidase M28" evidence="4">
    <location>
        <begin position="112"/>
        <end position="337"/>
    </location>
</feature>
<reference evidence="5 6" key="1">
    <citation type="submission" date="2011-07" db="EMBL/GenBank/DDBJ databases">
        <title>The Genome Sequence of Prevotella oulorum F0390.</title>
        <authorList>
            <consortium name="The Broad Institute Genome Sequencing Platform"/>
            <consortium name="The Broad Institute Genome Sequencing Center for Infectious Disease"/>
            <person name="Earl A."/>
            <person name="Ward D."/>
            <person name="Feldgarden M."/>
            <person name="Gevers D."/>
            <person name="Izard J."/>
            <person name="Ganesan A."/>
            <person name="Baranova O.V."/>
            <person name="Blanton J.M."/>
            <person name="Tanner A.C."/>
            <person name="Dewhirst F.E."/>
            <person name="Young S.K."/>
            <person name="Zeng Q."/>
            <person name="Gargeya S."/>
            <person name="Fitzgerald M."/>
            <person name="Haas B."/>
            <person name="Abouelleil A."/>
            <person name="Alvarado L."/>
            <person name="Arachchi H.M."/>
            <person name="Berlin A."/>
            <person name="Brown A."/>
            <person name="Chapman S.B."/>
            <person name="Chen Z."/>
            <person name="Dunbar C."/>
            <person name="Freedman E."/>
            <person name="Gearin G."/>
            <person name="Gellesch M."/>
            <person name="Goldberg J."/>
            <person name="Griggs A."/>
            <person name="Gujja S."/>
            <person name="Heiman D."/>
            <person name="Howarth C."/>
            <person name="Larson L."/>
            <person name="Lui A."/>
            <person name="MacDonald P.J.P."/>
            <person name="Mehta T."/>
            <person name="Montmayeur A."/>
            <person name="Murphy C."/>
            <person name="Neiman D."/>
            <person name="Pearson M."/>
            <person name="Priest M."/>
            <person name="Roberts A."/>
            <person name="Saif S."/>
            <person name="Shea T."/>
            <person name="Shenoy N."/>
            <person name="Sisk P."/>
            <person name="Stolte C."/>
            <person name="Sykes S."/>
            <person name="Wortman J."/>
            <person name="Nusbaum C."/>
            <person name="Birren B."/>
        </authorList>
    </citation>
    <scope>NUCLEOTIDE SEQUENCE [LARGE SCALE GENOMIC DNA]</scope>
    <source>
        <strain evidence="5 6">F0390</strain>
    </source>
</reference>
<comment type="caution">
    <text evidence="5">The sequence shown here is derived from an EMBL/GenBank/DDBJ whole genome shotgun (WGS) entry which is preliminary data.</text>
</comment>
<dbReference type="HOGENOM" id="CLU_045003_2_0_10"/>
<dbReference type="SUPFAM" id="SSF53187">
    <property type="entry name" value="Zn-dependent exopeptidases"/>
    <property type="match status" value="1"/>
</dbReference>
<gene>
    <name evidence="5" type="ORF">HMPREF9431_02080</name>
</gene>
<dbReference type="eggNOG" id="COG2234">
    <property type="taxonomic scope" value="Bacteria"/>
</dbReference>
<evidence type="ECO:0000256" key="3">
    <source>
        <dbReference type="SAM" id="Phobius"/>
    </source>
</evidence>
<dbReference type="OrthoDB" id="9773494at2"/>
<dbReference type="GO" id="GO:0016603">
    <property type="term" value="F:glutaminyl-peptide cyclotransferase activity"/>
    <property type="evidence" value="ECO:0007669"/>
    <property type="project" value="TreeGrafter"/>
</dbReference>
<dbReference type="InterPro" id="IPR040234">
    <property type="entry name" value="QC/QCL"/>
</dbReference>
<evidence type="ECO:0000313" key="6">
    <source>
        <dbReference type="Proteomes" id="UP000005141"/>
    </source>
</evidence>
<evidence type="ECO:0000313" key="5">
    <source>
        <dbReference type="EMBL" id="EGV29328.1"/>
    </source>
</evidence>
<dbReference type="Gene3D" id="3.40.630.10">
    <property type="entry name" value="Zn peptidases"/>
    <property type="match status" value="1"/>
</dbReference>
<evidence type="ECO:0000259" key="4">
    <source>
        <dbReference type="Pfam" id="PF04389"/>
    </source>
</evidence>
<dbReference type="PANTHER" id="PTHR12283">
    <property type="entry name" value="GLUTAMINYL-PEPTIDE CYCLOTRANSFERASE"/>
    <property type="match status" value="1"/>
</dbReference>
<protein>
    <recommendedName>
        <fullName evidence="4">Peptidase M28 domain-containing protein</fullName>
    </recommendedName>
</protein>
<keyword evidence="3" id="KW-0812">Transmembrane</keyword>
<dbReference type="GO" id="GO:0008270">
    <property type="term" value="F:zinc ion binding"/>
    <property type="evidence" value="ECO:0007669"/>
    <property type="project" value="TreeGrafter"/>
</dbReference>
<name>G1WEA8_9BACT</name>
<evidence type="ECO:0000256" key="1">
    <source>
        <dbReference type="ARBA" id="ARBA00022679"/>
    </source>
</evidence>
<evidence type="ECO:0000256" key="2">
    <source>
        <dbReference type="ARBA" id="ARBA00023315"/>
    </source>
</evidence>